<gene>
    <name evidence="1" type="ORF">VOI32_03795</name>
</gene>
<name>A0ABV0DQ46_9BURK</name>
<dbReference type="EMBL" id="JAYLVJ010000003">
    <property type="protein sequence ID" value="MEO1753047.1"/>
    <property type="molecule type" value="Genomic_DNA"/>
</dbReference>
<dbReference type="Proteomes" id="UP001462961">
    <property type="component" value="Unassembled WGS sequence"/>
</dbReference>
<sequence length="47" mass="5064">MLSTLPKHAAIFALRDAGCGVKSFEKAVRRACGRIVMFCTSGIEIAH</sequence>
<keyword evidence="2" id="KW-1185">Reference proteome</keyword>
<dbReference type="RefSeq" id="WP_181300014.1">
    <property type="nucleotide sequence ID" value="NZ_JAKUCO010000099.1"/>
</dbReference>
<evidence type="ECO:0000313" key="2">
    <source>
        <dbReference type="Proteomes" id="UP001462961"/>
    </source>
</evidence>
<reference evidence="1 2" key="1">
    <citation type="submission" date="2024-01" db="EMBL/GenBank/DDBJ databases">
        <title>The diversity of rhizobia nodulating Mimosa spp. in eleven states of Brazil covering several biomes is determined by host plant, location, and edaphic factors.</title>
        <authorList>
            <person name="Rouws L."/>
            <person name="Barauna A."/>
            <person name="Beukes C."/>
            <person name="De Faria S.M."/>
            <person name="Gross E."/>
            <person name="Dos Reis Junior F.B."/>
            <person name="Simon M."/>
            <person name="Maluk M."/>
            <person name="Odee D.W."/>
            <person name="Kenicer G."/>
            <person name="Young J.P.W."/>
            <person name="Reis V.M."/>
            <person name="Zilli J."/>
            <person name="James E.K."/>
        </authorList>
    </citation>
    <scope>NUCLEOTIDE SEQUENCE [LARGE SCALE GENOMIC DNA]</scope>
    <source>
        <strain evidence="1 2">JHI1651</strain>
    </source>
</reference>
<protein>
    <submittedName>
        <fullName evidence="1">Uncharacterized protein</fullName>
    </submittedName>
</protein>
<evidence type="ECO:0000313" key="1">
    <source>
        <dbReference type="EMBL" id="MEO1753047.1"/>
    </source>
</evidence>
<accession>A0ABV0DQ46</accession>
<comment type="caution">
    <text evidence="1">The sequence shown here is derived from an EMBL/GenBank/DDBJ whole genome shotgun (WGS) entry which is preliminary data.</text>
</comment>
<proteinExistence type="predicted"/>
<organism evidence="1 2">
    <name type="scientific">Paraburkholderia caribensis</name>
    <dbReference type="NCBI Taxonomy" id="75105"/>
    <lineage>
        <taxon>Bacteria</taxon>
        <taxon>Pseudomonadati</taxon>
        <taxon>Pseudomonadota</taxon>
        <taxon>Betaproteobacteria</taxon>
        <taxon>Burkholderiales</taxon>
        <taxon>Burkholderiaceae</taxon>
        <taxon>Paraburkholderia</taxon>
    </lineage>
</organism>